<organism>
    <name type="scientific">Serpula lacrymans var. lacrymans (strain S7.9)</name>
    <name type="common">Dry rot fungus</name>
    <dbReference type="NCBI Taxonomy" id="578457"/>
    <lineage>
        <taxon>Eukaryota</taxon>
        <taxon>Fungi</taxon>
        <taxon>Dikarya</taxon>
        <taxon>Basidiomycota</taxon>
        <taxon>Agaricomycotina</taxon>
        <taxon>Agaricomycetes</taxon>
        <taxon>Agaricomycetidae</taxon>
        <taxon>Boletales</taxon>
        <taxon>Coniophorineae</taxon>
        <taxon>Serpulaceae</taxon>
        <taxon>Serpula</taxon>
    </lineage>
</organism>
<dbReference type="KEGG" id="sla:SERLADRAFT_458505"/>
<dbReference type="GeneID" id="18817738"/>
<dbReference type="Proteomes" id="UP000008064">
    <property type="component" value="Unassembled WGS sequence"/>
</dbReference>
<proteinExistence type="predicted"/>
<dbReference type="HOGENOM" id="CLU_2813992_0_0_1"/>
<dbReference type="RefSeq" id="XP_007314278.1">
    <property type="nucleotide sequence ID" value="XM_007314216.1"/>
</dbReference>
<name>F8NJI6_SERL9</name>
<evidence type="ECO:0000313" key="1">
    <source>
        <dbReference type="EMBL" id="EGO30036.1"/>
    </source>
</evidence>
<dbReference type="EMBL" id="GL945429">
    <property type="protein sequence ID" value="EGO30036.1"/>
    <property type="molecule type" value="Genomic_DNA"/>
</dbReference>
<gene>
    <name evidence="1" type="ORF">SERLADRAFT_458505</name>
</gene>
<protein>
    <submittedName>
        <fullName evidence="1">Uncharacterized protein</fullName>
    </submittedName>
</protein>
<sequence>MLVSQKNTTYRQKPNKHKTCAVSNDTAMELSLVQVVGLISSRRNGSPCVNVETADSLTKDTERTGCE</sequence>
<reference evidence="1" key="1">
    <citation type="submission" date="2011-04" db="EMBL/GenBank/DDBJ databases">
        <title>Evolution of plant cell wall degrading machinery underlies the functional diversity of forest fungi.</title>
        <authorList>
            <consortium name="US DOE Joint Genome Institute (JGI-PGF)"/>
            <person name="Eastwood D.C."/>
            <person name="Floudas D."/>
            <person name="Binder M."/>
            <person name="Majcherczyk A."/>
            <person name="Schneider P."/>
            <person name="Aerts A."/>
            <person name="Asiegbu F.O."/>
            <person name="Baker S.E."/>
            <person name="Barry K."/>
            <person name="Bendiksby M."/>
            <person name="Blumentritt M."/>
            <person name="Coutinho P.M."/>
            <person name="Cullen D."/>
            <person name="Cullen D."/>
            <person name="Gathman A."/>
            <person name="Goodell B."/>
            <person name="Henrissat B."/>
            <person name="Ihrmark K."/>
            <person name="Kauserud H."/>
            <person name="Kohler A."/>
            <person name="LaButti K."/>
            <person name="Lapidus A."/>
            <person name="Lavin J.L."/>
            <person name="Lee Y.-H."/>
            <person name="Lindquist E."/>
            <person name="Lilly W."/>
            <person name="Lucas S."/>
            <person name="Morin E."/>
            <person name="Murat C."/>
            <person name="Oguiza J.A."/>
            <person name="Park J."/>
            <person name="Pisabarro A.G."/>
            <person name="Riley R."/>
            <person name="Rosling A."/>
            <person name="Salamov A."/>
            <person name="Schmidt O."/>
            <person name="Schmutz J."/>
            <person name="Skrede I."/>
            <person name="Stenlid J."/>
            <person name="Wiebenga A."/>
            <person name="Xie X."/>
            <person name="Kues U."/>
            <person name="Hibbett D.S."/>
            <person name="Hoffmeister D."/>
            <person name="Hogberg N."/>
            <person name="Martin F."/>
            <person name="Grigoriev I.V."/>
            <person name="Watkinson S.C."/>
        </authorList>
    </citation>
    <scope>NUCLEOTIDE SEQUENCE</scope>
    <source>
        <strain evidence="1">S7.9</strain>
    </source>
</reference>
<dbReference type="AlphaFoldDB" id="F8NJI6"/>
<accession>F8NJI6</accession>